<dbReference type="EMBL" id="GDJX01019532">
    <property type="protein sequence ID" value="JAT48404.1"/>
    <property type="molecule type" value="Transcribed_RNA"/>
</dbReference>
<organism evidence="2">
    <name type="scientific">Anthurium amnicola</name>
    <dbReference type="NCBI Taxonomy" id="1678845"/>
    <lineage>
        <taxon>Eukaryota</taxon>
        <taxon>Viridiplantae</taxon>
        <taxon>Streptophyta</taxon>
        <taxon>Embryophyta</taxon>
        <taxon>Tracheophyta</taxon>
        <taxon>Spermatophyta</taxon>
        <taxon>Magnoliopsida</taxon>
        <taxon>Liliopsida</taxon>
        <taxon>Araceae</taxon>
        <taxon>Pothoideae</taxon>
        <taxon>Potheae</taxon>
        <taxon>Anthurium</taxon>
    </lineage>
</organism>
<gene>
    <name evidence="2" type="ORF">g.28521</name>
</gene>
<feature type="region of interest" description="Disordered" evidence="1">
    <location>
        <begin position="1"/>
        <end position="60"/>
    </location>
</feature>
<name>A0A1D1Y182_9ARAE</name>
<protein>
    <submittedName>
        <fullName evidence="2">Uncharacterized protein</fullName>
    </submittedName>
</protein>
<dbReference type="PANTHER" id="PTHR33673:SF3">
    <property type="entry name" value="SUPPRESSOR SRP40-LIKE PROTEIN"/>
    <property type="match status" value="1"/>
</dbReference>
<dbReference type="AlphaFoldDB" id="A0A1D1Y182"/>
<feature type="region of interest" description="Disordered" evidence="1">
    <location>
        <begin position="104"/>
        <end position="132"/>
    </location>
</feature>
<feature type="compositionally biased region" description="Basic and acidic residues" evidence="1">
    <location>
        <begin position="1"/>
        <end position="21"/>
    </location>
</feature>
<reference evidence="2" key="1">
    <citation type="submission" date="2015-07" db="EMBL/GenBank/DDBJ databases">
        <title>Transcriptome Assembly of Anthurium amnicola.</title>
        <authorList>
            <person name="Suzuki J."/>
        </authorList>
    </citation>
    <scope>NUCLEOTIDE SEQUENCE</scope>
</reference>
<dbReference type="PANTHER" id="PTHR33673">
    <property type="entry name" value="SUPPRESSOR SRP40-LIKE PROTEIN"/>
    <property type="match status" value="1"/>
</dbReference>
<evidence type="ECO:0000313" key="2">
    <source>
        <dbReference type="EMBL" id="JAT48404.1"/>
    </source>
</evidence>
<evidence type="ECO:0000256" key="1">
    <source>
        <dbReference type="SAM" id="MobiDB-lite"/>
    </source>
</evidence>
<proteinExistence type="predicted"/>
<sequence>MDGVDAKRRDYKITDAEGTVERDEEMQALLDSVTKSEHMKSKSRSPSISSDSSNEEDFFQIDATPIGNSISSAQNNSSAELVSLLGTAEYTPHVGVGSQLASEANVGGGEAAGDGNPTPEAEAGDPDSSTLLEEKQTPLSPVAGQIAGYDPNRIPAAVFGTPRATNPVDWSIASNESLFSIHVENSSFSREHGLQIARSGDLGNPPYSPPEADSPLPLSLNPGEVHLDAAYDMDQAAATTAVNAQTMEDVLRAAAGTRDNGYLGIPYTASAPRQSDASSIHSFAFPILAGGTKSLKVVPEQQSEWQKHPGLVQMESPRGLPKPPQQSKWLQCFSCSLCHSE</sequence>
<accession>A0A1D1Y182</accession>